<evidence type="ECO:0000256" key="5">
    <source>
        <dbReference type="ARBA" id="ARBA00023152"/>
    </source>
</evidence>
<organism evidence="9 10">
    <name type="scientific">Candidatus Magnetaquiglobus chichijimensis</name>
    <dbReference type="NCBI Taxonomy" id="3141448"/>
    <lineage>
        <taxon>Bacteria</taxon>
        <taxon>Pseudomonadati</taxon>
        <taxon>Pseudomonadota</taxon>
        <taxon>Magnetococcia</taxon>
        <taxon>Magnetococcales</taxon>
        <taxon>Candidatus Magnetaquicoccaceae</taxon>
        <taxon>Candidatus Magnetaquiglobus</taxon>
    </lineage>
</organism>
<comment type="catalytic activity">
    <reaction evidence="1">
        <text>(2R)-2-phosphoglycerate = (2R)-3-phosphoglycerate</text>
        <dbReference type="Rhea" id="RHEA:15901"/>
        <dbReference type="ChEBI" id="CHEBI:58272"/>
        <dbReference type="ChEBI" id="CHEBI:58289"/>
        <dbReference type="EC" id="5.4.2.12"/>
    </reaction>
</comment>
<dbReference type="SUPFAM" id="SSF53649">
    <property type="entry name" value="Alkaline phosphatase-like"/>
    <property type="match status" value="1"/>
</dbReference>
<dbReference type="Gene3D" id="3.40.720.10">
    <property type="entry name" value="Alkaline Phosphatase, subunit A"/>
    <property type="match status" value="1"/>
</dbReference>
<dbReference type="NCBIfam" id="TIGR02535">
    <property type="entry name" value="hyp_Hser_kinase"/>
    <property type="match status" value="1"/>
</dbReference>
<name>A0ABQ0C5Y8_9PROT</name>
<dbReference type="RefSeq" id="WP_420904014.1">
    <property type="nucleotide sequence ID" value="NZ_BAAFGK010000002.1"/>
</dbReference>
<sequence>MKYVIFLGDGMSDRPLEALGGRTPLMAARTTNMDRMVREGIGGWSLNTPDGYYPGSDIANLGVLGYDVTQSYTGRSPLEAAAMGVELGPDDIAFRCNLVTLADQFSVMGDFSAEHISSAEASKIIETLNERLGSERFQFYPGVSYRHLLVWRNGGDRLTSRPPHDISDKPIEGATPEGPDAEPIFALMRASWEFLADHPVNLARVAQGKRPANSIWLWGHGRKPVLPRFQERFGKSGGIISAVDLMRGIAAHIGFDVLHVPGATGWIDTDYEGKARACLEGLETRDLMFVHVESPDEAGHAGRMDYKLKAIEDFDARLVGPVLEALARRGPFRAMALPDHPTPLVTKTHDPGPVPFAMVGHGIAPDGNQVYDENLLRSASVTFDPGIRLMPYFLNHGL</sequence>
<gene>
    <name evidence="9" type="ORF">SIID45300_00608</name>
</gene>
<evidence type="ECO:0000256" key="3">
    <source>
        <dbReference type="ARBA" id="ARBA00004921"/>
    </source>
</evidence>
<dbReference type="InterPro" id="IPR006124">
    <property type="entry name" value="Metalloenzyme"/>
</dbReference>
<comment type="similarity">
    <text evidence="4">Belongs to the BPG-independent phosphoglycerate mutase family. A-PGAM subfamily.</text>
</comment>
<protein>
    <submittedName>
        <fullName evidence="9">2,3-bisphosphoglycerate-independent phosphoglycerate mutase</fullName>
    </submittedName>
</protein>
<feature type="region of interest" description="Disordered" evidence="7">
    <location>
        <begin position="159"/>
        <end position="178"/>
    </location>
</feature>
<dbReference type="NCBIfam" id="NF003242">
    <property type="entry name" value="PRK04200.1"/>
    <property type="match status" value="1"/>
</dbReference>
<comment type="function">
    <text evidence="2">Catalyzes the interconversion of 2-phosphoglycerate and 3-phosphoglycerate.</text>
</comment>
<proteinExistence type="inferred from homology"/>
<evidence type="ECO:0000313" key="9">
    <source>
        <dbReference type="EMBL" id="GAB0056302.1"/>
    </source>
</evidence>
<comment type="pathway">
    <text evidence="3">Carbohydrate degradation.</text>
</comment>
<evidence type="ECO:0000256" key="6">
    <source>
        <dbReference type="ARBA" id="ARBA00023235"/>
    </source>
</evidence>
<dbReference type="InterPro" id="IPR004456">
    <property type="entry name" value="Pglycerate_mutase_ApgM"/>
</dbReference>
<dbReference type="NCBIfam" id="TIGR00306">
    <property type="entry name" value="apgM"/>
    <property type="match status" value="1"/>
</dbReference>
<evidence type="ECO:0000256" key="7">
    <source>
        <dbReference type="SAM" id="MobiDB-lite"/>
    </source>
</evidence>
<dbReference type="PIRSF" id="PIRSF006392">
    <property type="entry name" value="IPGAM_arch"/>
    <property type="match status" value="1"/>
</dbReference>
<feature type="domain" description="Metalloenzyme" evidence="8">
    <location>
        <begin position="1"/>
        <end position="374"/>
    </location>
</feature>
<dbReference type="Gene3D" id="3.30.70.2130">
    <property type="entry name" value="Metalloenzyme domain"/>
    <property type="match status" value="1"/>
</dbReference>
<accession>A0ABQ0C5Y8</accession>
<keyword evidence="5" id="KW-0324">Glycolysis</keyword>
<dbReference type="Proteomes" id="UP001628193">
    <property type="component" value="Unassembled WGS sequence"/>
</dbReference>
<evidence type="ECO:0000259" key="8">
    <source>
        <dbReference type="Pfam" id="PF01676"/>
    </source>
</evidence>
<dbReference type="Pfam" id="PF10143">
    <property type="entry name" value="PhosphMutase"/>
    <property type="match status" value="1"/>
</dbReference>
<dbReference type="InterPro" id="IPR017850">
    <property type="entry name" value="Alkaline_phosphatase_core_sf"/>
</dbReference>
<evidence type="ECO:0000256" key="1">
    <source>
        <dbReference type="ARBA" id="ARBA00000370"/>
    </source>
</evidence>
<dbReference type="EMBL" id="BAAFGK010000002">
    <property type="protein sequence ID" value="GAB0056302.1"/>
    <property type="molecule type" value="Genomic_DNA"/>
</dbReference>
<dbReference type="InterPro" id="IPR023665">
    <property type="entry name" value="ApgAM_prokaryotes"/>
</dbReference>
<dbReference type="InterPro" id="IPR042253">
    <property type="entry name" value="Pglycerate_mutase_ApgM_sf"/>
</dbReference>
<dbReference type="PANTHER" id="PTHR31209:SF4">
    <property type="entry name" value="2,3-BISPHOSPHOGLYCERATE-INDEPENDENT PHOSPHOGLYCERATE MUTASE"/>
    <property type="match status" value="1"/>
</dbReference>
<keyword evidence="6" id="KW-0413">Isomerase</keyword>
<dbReference type="CDD" id="cd16011">
    <property type="entry name" value="iPGM_like"/>
    <property type="match status" value="1"/>
</dbReference>
<evidence type="ECO:0000256" key="2">
    <source>
        <dbReference type="ARBA" id="ARBA00002315"/>
    </source>
</evidence>
<evidence type="ECO:0000256" key="4">
    <source>
        <dbReference type="ARBA" id="ARBA00005524"/>
    </source>
</evidence>
<dbReference type="Pfam" id="PF01676">
    <property type="entry name" value="Metalloenzyme"/>
    <property type="match status" value="1"/>
</dbReference>
<evidence type="ECO:0000313" key="10">
    <source>
        <dbReference type="Proteomes" id="UP001628193"/>
    </source>
</evidence>
<comment type="caution">
    <text evidence="9">The sequence shown here is derived from an EMBL/GenBank/DDBJ whole genome shotgun (WGS) entry which is preliminary data.</text>
</comment>
<dbReference type="PANTHER" id="PTHR31209">
    <property type="entry name" value="COFACTOR-INDEPENDENT PHOSPHOGLYCERATE MUTASE"/>
    <property type="match status" value="1"/>
</dbReference>
<keyword evidence="10" id="KW-1185">Reference proteome</keyword>
<feature type="compositionally biased region" description="Basic and acidic residues" evidence="7">
    <location>
        <begin position="159"/>
        <end position="171"/>
    </location>
</feature>
<reference evidence="9 10" key="1">
    <citation type="submission" date="2024-09" db="EMBL/GenBank/DDBJ databases">
        <title>Draft genome sequence of Candidatus Magnetaquicoccaceae bacterium FCR-1.</title>
        <authorList>
            <person name="Shimoshige H."/>
            <person name="Shimamura S."/>
            <person name="Taoka A."/>
            <person name="Kobayashi H."/>
            <person name="Maekawa T."/>
        </authorList>
    </citation>
    <scope>NUCLEOTIDE SEQUENCE [LARGE SCALE GENOMIC DNA]</scope>
    <source>
        <strain evidence="9 10">FCR-1</strain>
    </source>
</reference>